<feature type="compositionally biased region" description="Polar residues" evidence="2">
    <location>
        <begin position="302"/>
        <end position="312"/>
    </location>
</feature>
<proteinExistence type="predicted"/>
<reference evidence="3 4" key="1">
    <citation type="journal article" date="2019" name="Sci. Rep.">
        <title>Comparative genomics of chytrid fungi reveal insights into the obligate biotrophic and pathogenic lifestyle of Synchytrium endobioticum.</title>
        <authorList>
            <person name="van de Vossenberg B.T.L.H."/>
            <person name="Warris S."/>
            <person name="Nguyen H.D.T."/>
            <person name="van Gent-Pelzer M.P.E."/>
            <person name="Joly D.L."/>
            <person name="van de Geest H.C."/>
            <person name="Bonants P.J.M."/>
            <person name="Smith D.S."/>
            <person name="Levesque C.A."/>
            <person name="van der Lee T.A.J."/>
        </authorList>
    </citation>
    <scope>NUCLEOTIDE SEQUENCE [LARGE SCALE GENOMIC DNA]</scope>
    <source>
        <strain evidence="3 4">CBS 675.73</strain>
    </source>
</reference>
<evidence type="ECO:0000256" key="1">
    <source>
        <dbReference type="SAM" id="Coils"/>
    </source>
</evidence>
<feature type="coiled-coil region" evidence="1">
    <location>
        <begin position="523"/>
        <end position="550"/>
    </location>
</feature>
<protein>
    <recommendedName>
        <fullName evidence="5">C1q domain-containing protein</fullName>
    </recommendedName>
</protein>
<sequence length="961" mass="107981">MDVKAAPTETGLIIDSSEQEFDAANKDIDALFEWRQRPQLSTNSLLSNATSNIKTNNVDRLNTSRSIKTNSIYSAETVSAPLNAERSPIVIIGDHSATTASFGESPRRVPHVLHPRPYSRYVNPPESEPLSPSKITNVMASMADQTRAVQALKEAVKGVDAVKSDSDPSRESAHARSFSSQVRSRSAGPAPEYNAFMHRSQSPFNYLNSVYQTPFSANHTHTHDSYLSNSTLYAPPFQTNNLPLNNPLQQPTSISNTGFEISQPRNASVESNLFDKKMADIVSSAVQDAFNTNAHFNDKKSSSTAGSPQNTGYMDRRELDSMSETASTSSKPRNYAKRPSNSSSRKHGASIFHTHRNHSSHVRSASTTKRSNSNTPVNASTKYSHKLDPVETNVHISTLTRQLEILSSRLHDVEVRQSLDPELSTASLLQKRLRAFESKLDGIEGRILQAESREWMDRVDETSGKYIQQTALSNDIRTLKSQYNQLTQSTLPSLESRLQHDVHTIIDSQNDTHESQQTLTLTQTNLENLIRQHEIRIDSLEESVKLLQGRFDFQLVSLEQVRNTALKAASVKPAAEDEDLQNVIEAIVETRIDDAFKKAELDVLRKRVDGKVDTVVLEELVRHLATRDELKRMYESLQKSNSKRFEKREMSRENELASLKEQVLRELKRDVEVRVVNLKKEMKEWVNESGGFGEEGNKTGRNSKRNLGEAIMSTEFHEALDLMEHRWLEQLEQVSTVGRSVSKIPDSLVEELREDLMDQMQLLLQQHTNSDDSNPNGNVLRAQLSVLSRDFDEKLHLLCTDLTACKQAYQAAVRQPFYRCAQWHWNSGVLKLRTSVPWTVESINTDPDNFIWDCSHAAHVIRVQDPGLYEITFGFFDVQWRPSVSVVVNGESVFSAVNSPSYVVHHGSGVVVEDGKARKGTVTGLSLIDFLCLPAKSTISLHYHGGKKEMMGHAFLGLRRL</sequence>
<feature type="region of interest" description="Disordered" evidence="2">
    <location>
        <begin position="101"/>
        <end position="132"/>
    </location>
</feature>
<feature type="region of interest" description="Disordered" evidence="2">
    <location>
        <begin position="160"/>
        <end position="194"/>
    </location>
</feature>
<evidence type="ECO:0000313" key="3">
    <source>
        <dbReference type="EMBL" id="TPX49877.1"/>
    </source>
</evidence>
<keyword evidence="1" id="KW-0175">Coiled coil</keyword>
<dbReference type="AlphaFoldDB" id="A0A507DF60"/>
<feature type="region of interest" description="Disordered" evidence="2">
    <location>
        <begin position="295"/>
        <end position="382"/>
    </location>
</feature>
<evidence type="ECO:0000313" key="4">
    <source>
        <dbReference type="Proteomes" id="UP000320333"/>
    </source>
</evidence>
<dbReference type="STRING" id="246404.A0A507DF60"/>
<name>A0A507DF60_9FUNG</name>
<evidence type="ECO:0000256" key="2">
    <source>
        <dbReference type="SAM" id="MobiDB-lite"/>
    </source>
</evidence>
<dbReference type="Proteomes" id="UP000320333">
    <property type="component" value="Unassembled WGS sequence"/>
</dbReference>
<feature type="compositionally biased region" description="Polar residues" evidence="2">
    <location>
        <begin position="362"/>
        <end position="382"/>
    </location>
</feature>
<dbReference type="PANTHER" id="PTHR40131">
    <property type="entry name" value="C1Q DOMAIN-CONTAINING PROTEIN"/>
    <property type="match status" value="1"/>
</dbReference>
<feature type="compositionally biased region" description="Basic residues" evidence="2">
    <location>
        <begin position="344"/>
        <end position="361"/>
    </location>
</feature>
<evidence type="ECO:0008006" key="5">
    <source>
        <dbReference type="Google" id="ProtNLM"/>
    </source>
</evidence>
<accession>A0A507DF60</accession>
<dbReference type="OrthoDB" id="65833at2759"/>
<dbReference type="EMBL" id="QEAP01001196">
    <property type="protein sequence ID" value="TPX49877.1"/>
    <property type="molecule type" value="Genomic_DNA"/>
</dbReference>
<feature type="compositionally biased region" description="Polar residues" evidence="2">
    <location>
        <begin position="322"/>
        <end position="332"/>
    </location>
</feature>
<comment type="caution">
    <text evidence="3">The sequence shown here is derived from an EMBL/GenBank/DDBJ whole genome shotgun (WGS) entry which is preliminary data.</text>
</comment>
<organism evidence="3 4">
    <name type="scientific">Chytriomyces confervae</name>
    <dbReference type="NCBI Taxonomy" id="246404"/>
    <lineage>
        <taxon>Eukaryota</taxon>
        <taxon>Fungi</taxon>
        <taxon>Fungi incertae sedis</taxon>
        <taxon>Chytridiomycota</taxon>
        <taxon>Chytridiomycota incertae sedis</taxon>
        <taxon>Chytridiomycetes</taxon>
        <taxon>Chytridiales</taxon>
        <taxon>Chytriomycetaceae</taxon>
        <taxon>Chytriomyces</taxon>
    </lineage>
</organism>
<gene>
    <name evidence="3" type="ORF">CcCBS67573_g10132</name>
</gene>
<keyword evidence="4" id="KW-1185">Reference proteome</keyword>
<dbReference type="PANTHER" id="PTHR40131:SF1">
    <property type="entry name" value="C1Q DOMAIN-CONTAINING PROTEIN"/>
    <property type="match status" value="1"/>
</dbReference>
<feature type="compositionally biased region" description="Basic and acidic residues" evidence="2">
    <location>
        <begin position="160"/>
        <end position="174"/>
    </location>
</feature>